<organism evidence="1 2">
    <name type="scientific">Marixanthomonas spongiae</name>
    <dbReference type="NCBI Taxonomy" id="2174845"/>
    <lineage>
        <taxon>Bacteria</taxon>
        <taxon>Pseudomonadati</taxon>
        <taxon>Bacteroidota</taxon>
        <taxon>Flavobacteriia</taxon>
        <taxon>Flavobacteriales</taxon>
        <taxon>Flavobacteriaceae</taxon>
        <taxon>Marixanthomonas</taxon>
    </lineage>
</organism>
<comment type="caution">
    <text evidence="1">The sequence shown here is derived from an EMBL/GenBank/DDBJ whole genome shotgun (WGS) entry which is preliminary data.</text>
</comment>
<proteinExistence type="predicted"/>
<reference evidence="1 2" key="1">
    <citation type="submission" date="2018-04" db="EMBL/GenBank/DDBJ databases">
        <title>Marixanthomonas spongiae HN-E44 sp. nov., isolated from a marine sponge.</title>
        <authorList>
            <person name="Luo L."/>
            <person name="Zhuang L."/>
        </authorList>
    </citation>
    <scope>NUCLEOTIDE SEQUENCE [LARGE SCALE GENOMIC DNA]</scope>
    <source>
        <strain evidence="1 2">HN-E44</strain>
    </source>
</reference>
<gene>
    <name evidence="1" type="ORF">DDV96_12830</name>
</gene>
<evidence type="ECO:0000313" key="1">
    <source>
        <dbReference type="EMBL" id="PVW13536.1"/>
    </source>
</evidence>
<dbReference type="EMBL" id="QEHR01000008">
    <property type="protein sequence ID" value="PVW13536.1"/>
    <property type="molecule type" value="Genomic_DNA"/>
</dbReference>
<sequence>MGCKDTGSTEILIEDNVTHETKLGAPGIESNGQADFKVSAKKSKSLNQSNAHLKKYTITKTNQKKFESWKHGAATIFLVTQPYKRSNKQEIEIGRFQTDGTFGFNLPASVKTDRPIADFFKCEGTAAVTTEYKAPKTGLVSAFFSIRKNENEIGLLSLATSRQQVYNNSPFGKYHGHSGYRLQFWYADANTGAYAVCNRNIEATDNAETTKQIAITDIYDLSFNQGWNYVKTEIIENQLVGRVPYYKAKKHQVSPSLPDDVKWVFKAH</sequence>
<keyword evidence="2" id="KW-1185">Reference proteome</keyword>
<protein>
    <submittedName>
        <fullName evidence="1">Uncharacterized protein</fullName>
    </submittedName>
</protein>
<name>A0A2U0HXH5_9FLAO</name>
<dbReference type="AlphaFoldDB" id="A0A2U0HXH5"/>
<evidence type="ECO:0000313" key="2">
    <source>
        <dbReference type="Proteomes" id="UP000245962"/>
    </source>
</evidence>
<accession>A0A2U0HXH5</accession>
<dbReference type="Proteomes" id="UP000245962">
    <property type="component" value="Unassembled WGS sequence"/>
</dbReference>